<organism evidence="2 3">
    <name type="scientific">Lachnoanaerobaculum saburreum</name>
    <dbReference type="NCBI Taxonomy" id="467210"/>
    <lineage>
        <taxon>Bacteria</taxon>
        <taxon>Bacillati</taxon>
        <taxon>Bacillota</taxon>
        <taxon>Clostridia</taxon>
        <taxon>Lachnospirales</taxon>
        <taxon>Lachnospiraceae</taxon>
        <taxon>Lachnoanaerobaculum</taxon>
    </lineage>
</organism>
<evidence type="ECO:0000259" key="1">
    <source>
        <dbReference type="PROSITE" id="PS51750"/>
    </source>
</evidence>
<dbReference type="Pfam" id="PF02498">
    <property type="entry name" value="Bro-N"/>
    <property type="match status" value="1"/>
</dbReference>
<dbReference type="Pfam" id="PF03374">
    <property type="entry name" value="ANT"/>
    <property type="match status" value="1"/>
</dbReference>
<dbReference type="SMART" id="SM01040">
    <property type="entry name" value="Bro-N"/>
    <property type="match status" value="1"/>
</dbReference>
<dbReference type="RefSeq" id="WP_156431821.1">
    <property type="nucleotide sequence ID" value="NZ_KQ959842.1"/>
</dbReference>
<dbReference type="InterPro" id="IPR003497">
    <property type="entry name" value="BRO_N_domain"/>
</dbReference>
<protein>
    <submittedName>
        <fullName evidence="2">Phage antirepressor protein</fullName>
    </submittedName>
</protein>
<reference evidence="3" key="1">
    <citation type="submission" date="2016-01" db="EMBL/GenBank/DDBJ databases">
        <authorList>
            <person name="Mitreva M."/>
            <person name="Pepin K.H."/>
            <person name="Mihindukulasuriya K.A."/>
            <person name="Fulton R."/>
            <person name="Fronick C."/>
            <person name="O'Laughlin M."/>
            <person name="Miner T."/>
            <person name="Herter B."/>
            <person name="Rosa B.A."/>
            <person name="Cordes M."/>
            <person name="Tomlinson C."/>
            <person name="Wollam A."/>
            <person name="Palsikar V.B."/>
            <person name="Mardis E.R."/>
            <person name="Wilson R.K."/>
        </authorList>
    </citation>
    <scope>NUCLEOTIDE SEQUENCE [LARGE SCALE GENOMIC DNA]</scope>
    <source>
        <strain evidence="3">DNF00896</strain>
    </source>
</reference>
<dbReference type="PANTHER" id="PTHR36180:SF2">
    <property type="entry name" value="BRO FAMILY PROTEIN"/>
    <property type="match status" value="1"/>
</dbReference>
<dbReference type="PROSITE" id="PS51750">
    <property type="entry name" value="BRO_N"/>
    <property type="match status" value="1"/>
</dbReference>
<evidence type="ECO:0000313" key="3">
    <source>
        <dbReference type="Proteomes" id="UP000070394"/>
    </source>
</evidence>
<evidence type="ECO:0000313" key="2">
    <source>
        <dbReference type="EMBL" id="KXB54525.1"/>
    </source>
</evidence>
<sequence length="260" mass="28949">MILLNELKIFKNSEFGEIRTVEIDSEPWFVGKDVAEVLGYSKARNAILAHVDTEDKKDAPIQGDLGGTQNMIIINESGLYSLILSSKLPNAKAFKRWVTSEVLPAIRKHGLYAKEELLDNPDIAIAAFKALKEEREARKALEAENERMQPLALFAKSVSASDTSILIGDLAKLLKQNGYDTGQKRLFEELRQRSFLMKSGSSKNLPTQKAMELGLFEVKESTINNPDGSVRVTKTTKVTGKGQVYFVNLFLGKQVEEKVS</sequence>
<dbReference type="GO" id="GO:0003677">
    <property type="term" value="F:DNA binding"/>
    <property type="evidence" value="ECO:0007669"/>
    <property type="project" value="InterPro"/>
</dbReference>
<dbReference type="AlphaFoldDB" id="A0A133ZGG6"/>
<accession>A0A133ZGG6</accession>
<dbReference type="EMBL" id="LSDA01000126">
    <property type="protein sequence ID" value="KXB54525.1"/>
    <property type="molecule type" value="Genomic_DNA"/>
</dbReference>
<dbReference type="STRING" id="467210.HMPREF1866_02377"/>
<keyword evidence="3" id="KW-1185">Reference proteome</keyword>
<comment type="caution">
    <text evidence="2">The sequence shown here is derived from an EMBL/GenBank/DDBJ whole genome shotgun (WGS) entry which is preliminary data.</text>
</comment>
<dbReference type="Proteomes" id="UP000070394">
    <property type="component" value="Unassembled WGS sequence"/>
</dbReference>
<dbReference type="OrthoDB" id="9812611at2"/>
<feature type="domain" description="Bro-N" evidence="1">
    <location>
        <begin position="1"/>
        <end position="110"/>
    </location>
</feature>
<proteinExistence type="predicted"/>
<dbReference type="PATRIC" id="fig|467210.3.peg.2355"/>
<name>A0A133ZGG6_9FIRM</name>
<dbReference type="PANTHER" id="PTHR36180">
    <property type="entry name" value="DNA-BINDING PROTEIN-RELATED-RELATED"/>
    <property type="match status" value="1"/>
</dbReference>
<gene>
    <name evidence="2" type="ORF">HMPREF1866_02377</name>
</gene>
<dbReference type="InterPro" id="IPR005039">
    <property type="entry name" value="Ant_C"/>
</dbReference>